<evidence type="ECO:0000256" key="1">
    <source>
        <dbReference type="ARBA" id="ARBA00004651"/>
    </source>
</evidence>
<proteinExistence type="predicted"/>
<dbReference type="PROSITE" id="PS50893">
    <property type="entry name" value="ABC_TRANSPORTER_2"/>
    <property type="match status" value="1"/>
</dbReference>
<dbReference type="InterPro" id="IPR036640">
    <property type="entry name" value="ABC1_TM_sf"/>
</dbReference>
<evidence type="ECO:0000256" key="8">
    <source>
        <dbReference type="SAM" id="Phobius"/>
    </source>
</evidence>
<evidence type="ECO:0000259" key="9">
    <source>
        <dbReference type="PROSITE" id="PS50893"/>
    </source>
</evidence>
<dbReference type="PANTHER" id="PTHR24221">
    <property type="entry name" value="ATP-BINDING CASSETTE SUB-FAMILY B"/>
    <property type="match status" value="1"/>
</dbReference>
<keyword evidence="6 8" id="KW-1133">Transmembrane helix</keyword>
<dbReference type="GO" id="GO:0005524">
    <property type="term" value="F:ATP binding"/>
    <property type="evidence" value="ECO:0007669"/>
    <property type="project" value="UniProtKB-KW"/>
</dbReference>
<evidence type="ECO:0000259" key="10">
    <source>
        <dbReference type="PROSITE" id="PS50929"/>
    </source>
</evidence>
<dbReference type="Pfam" id="PF00664">
    <property type="entry name" value="ABC_membrane"/>
    <property type="match status" value="1"/>
</dbReference>
<protein>
    <submittedName>
        <fullName evidence="11">ABC transporter ATP-binding protein/permease</fullName>
    </submittedName>
</protein>
<evidence type="ECO:0000256" key="2">
    <source>
        <dbReference type="ARBA" id="ARBA00022448"/>
    </source>
</evidence>
<dbReference type="SMART" id="SM00382">
    <property type="entry name" value="AAA"/>
    <property type="match status" value="1"/>
</dbReference>
<dbReference type="InterPro" id="IPR027417">
    <property type="entry name" value="P-loop_NTPase"/>
</dbReference>
<evidence type="ECO:0000256" key="5">
    <source>
        <dbReference type="ARBA" id="ARBA00022840"/>
    </source>
</evidence>
<sequence>MRGMGTAAKRPDSGKSAQALNLKQTIQYMWPYLWAFKGRILLAMLALIAAKATTLLLPYALKLIVDGLDRSLHPTITLPLLLIAGYGLLRFGTVFFGEIRDALFSRVTEHAMRKIGLRVFQHLHQLELAFHLDRNTGGISRDIERGTNGLSFLMRFLMFNIVPTLLEIVLVAAIFWGLFSFWYALITAVAVSFYIWFTVAITEWRNKFIREANQADSATNTRAVDSLLNYETVKYFNNEAYEAKIYDDFLAKWETAKLKNRMSLLALNSGQALIIAAAITLMMWLAAKGVLDKELTLGDLAMINAYMIQLFIPLNFLGFVYREIRRALTDLENMLGLLQRKASIVDAPDARELQLQQASIEFRDVSFGYQAERVILQQFNLKIAPGQKVAVVGSSGAGKSTLARLLYRFYEINSGQILVDGQDIRSLTLDSLRRAIAIVPQDTVLFNSSIRDNIAYGNPAASQQDIDQAIDLAHLRHFIQSLPQGDATLVGERGLKVSGGEKQRIAIARVLLKRSPILIFDEATSALDSQSESAILTAMREVATGHTSLVIAHRLSTVVDADLIVVLQQGKVVEQGSHQQLLTLNGYYTELWALQQREQQADVKE</sequence>
<dbReference type="GO" id="GO:0034040">
    <property type="term" value="F:ATPase-coupled lipid transmembrane transporter activity"/>
    <property type="evidence" value="ECO:0007669"/>
    <property type="project" value="TreeGrafter"/>
</dbReference>
<comment type="subcellular location">
    <subcellularLocation>
        <location evidence="1">Cell membrane</location>
        <topology evidence="1">Multi-pass membrane protein</topology>
    </subcellularLocation>
</comment>
<evidence type="ECO:0000256" key="4">
    <source>
        <dbReference type="ARBA" id="ARBA00022741"/>
    </source>
</evidence>
<dbReference type="SUPFAM" id="SSF52540">
    <property type="entry name" value="P-loop containing nucleoside triphosphate hydrolases"/>
    <property type="match status" value="1"/>
</dbReference>
<keyword evidence="4" id="KW-0547">Nucleotide-binding</keyword>
<dbReference type="SUPFAM" id="SSF90123">
    <property type="entry name" value="ABC transporter transmembrane region"/>
    <property type="match status" value="1"/>
</dbReference>
<evidence type="ECO:0000313" key="12">
    <source>
        <dbReference type="Proteomes" id="UP000283077"/>
    </source>
</evidence>
<dbReference type="OrthoDB" id="9759820at2"/>
<dbReference type="GO" id="GO:0140359">
    <property type="term" value="F:ABC-type transporter activity"/>
    <property type="evidence" value="ECO:0007669"/>
    <property type="project" value="InterPro"/>
</dbReference>
<dbReference type="Gene3D" id="3.40.50.300">
    <property type="entry name" value="P-loop containing nucleotide triphosphate hydrolases"/>
    <property type="match status" value="1"/>
</dbReference>
<name>A0A437Q9I7_9GAMM</name>
<dbReference type="EMBL" id="SACS01000041">
    <property type="protein sequence ID" value="RVU31241.1"/>
    <property type="molecule type" value="Genomic_DNA"/>
</dbReference>
<dbReference type="InterPro" id="IPR011527">
    <property type="entry name" value="ABC1_TM_dom"/>
</dbReference>
<dbReference type="InterPro" id="IPR003439">
    <property type="entry name" value="ABC_transporter-like_ATP-bd"/>
</dbReference>
<keyword evidence="5 11" id="KW-0067">ATP-binding</keyword>
<dbReference type="Pfam" id="PF00005">
    <property type="entry name" value="ABC_tran"/>
    <property type="match status" value="1"/>
</dbReference>
<comment type="caution">
    <text evidence="11">The sequence shown here is derived from an EMBL/GenBank/DDBJ whole genome shotgun (WGS) entry which is preliminary data.</text>
</comment>
<keyword evidence="3 8" id="KW-0812">Transmembrane</keyword>
<feature type="transmembrane region" description="Helical" evidence="8">
    <location>
        <begin position="264"/>
        <end position="286"/>
    </location>
</feature>
<dbReference type="PANTHER" id="PTHR24221:SF632">
    <property type="entry name" value="ATP-DEPENDENT LIPID A-CORE FLIPPASE"/>
    <property type="match status" value="1"/>
</dbReference>
<dbReference type="CDD" id="cd18582">
    <property type="entry name" value="ABC_6TM_ATM1_ABCB7"/>
    <property type="match status" value="1"/>
</dbReference>
<feature type="transmembrane region" description="Helical" evidence="8">
    <location>
        <begin position="306"/>
        <end position="324"/>
    </location>
</feature>
<dbReference type="InterPro" id="IPR017871">
    <property type="entry name" value="ABC_transporter-like_CS"/>
</dbReference>
<feature type="transmembrane region" description="Helical" evidence="8">
    <location>
        <begin position="152"/>
        <end position="175"/>
    </location>
</feature>
<feature type="transmembrane region" description="Helical" evidence="8">
    <location>
        <begin position="181"/>
        <end position="201"/>
    </location>
</feature>
<dbReference type="InterPro" id="IPR003593">
    <property type="entry name" value="AAA+_ATPase"/>
</dbReference>
<gene>
    <name evidence="11" type="ORF">EOE67_20180</name>
</gene>
<dbReference type="GO" id="GO:0005886">
    <property type="term" value="C:plasma membrane"/>
    <property type="evidence" value="ECO:0007669"/>
    <property type="project" value="UniProtKB-SubCell"/>
</dbReference>
<keyword evidence="12" id="KW-1185">Reference proteome</keyword>
<evidence type="ECO:0000256" key="7">
    <source>
        <dbReference type="ARBA" id="ARBA00023136"/>
    </source>
</evidence>
<feature type="transmembrane region" description="Helical" evidence="8">
    <location>
        <begin position="40"/>
        <end position="61"/>
    </location>
</feature>
<organism evidence="11 12">
    <name type="scientific">Rheinheimera riviphila</name>
    <dbReference type="NCBI Taxonomy" id="1834037"/>
    <lineage>
        <taxon>Bacteria</taxon>
        <taxon>Pseudomonadati</taxon>
        <taxon>Pseudomonadota</taxon>
        <taxon>Gammaproteobacteria</taxon>
        <taxon>Chromatiales</taxon>
        <taxon>Chromatiaceae</taxon>
        <taxon>Rheinheimera</taxon>
    </lineage>
</organism>
<dbReference type="InterPro" id="IPR039421">
    <property type="entry name" value="Type_1_exporter"/>
</dbReference>
<evidence type="ECO:0000313" key="11">
    <source>
        <dbReference type="EMBL" id="RVU31241.1"/>
    </source>
</evidence>
<evidence type="ECO:0000256" key="3">
    <source>
        <dbReference type="ARBA" id="ARBA00022692"/>
    </source>
</evidence>
<evidence type="ECO:0000256" key="6">
    <source>
        <dbReference type="ARBA" id="ARBA00022989"/>
    </source>
</evidence>
<dbReference type="PROSITE" id="PS00211">
    <property type="entry name" value="ABC_TRANSPORTER_1"/>
    <property type="match status" value="1"/>
</dbReference>
<dbReference type="Gene3D" id="1.20.1560.10">
    <property type="entry name" value="ABC transporter type 1, transmembrane domain"/>
    <property type="match status" value="1"/>
</dbReference>
<keyword evidence="2" id="KW-0813">Transport</keyword>
<dbReference type="PROSITE" id="PS50929">
    <property type="entry name" value="ABC_TM1F"/>
    <property type="match status" value="1"/>
</dbReference>
<dbReference type="AlphaFoldDB" id="A0A437Q9I7"/>
<dbReference type="GO" id="GO:0016887">
    <property type="term" value="F:ATP hydrolysis activity"/>
    <property type="evidence" value="ECO:0007669"/>
    <property type="project" value="InterPro"/>
</dbReference>
<dbReference type="RefSeq" id="WP_127701386.1">
    <property type="nucleotide sequence ID" value="NZ_SACS01000041.1"/>
</dbReference>
<feature type="domain" description="ABC transmembrane type-1" evidence="10">
    <location>
        <begin position="41"/>
        <end position="326"/>
    </location>
</feature>
<reference evidence="11 12" key="1">
    <citation type="submission" date="2019-01" db="EMBL/GenBank/DDBJ databases">
        <authorList>
            <person name="Chen W.-M."/>
        </authorList>
    </citation>
    <scope>NUCLEOTIDE SEQUENCE [LARGE SCALE GENOMIC DNA]</scope>
    <source>
        <strain evidence="11 12">KYPC3</strain>
    </source>
</reference>
<feature type="transmembrane region" description="Helical" evidence="8">
    <location>
        <begin position="76"/>
        <end position="96"/>
    </location>
</feature>
<keyword evidence="7 8" id="KW-0472">Membrane</keyword>
<accession>A0A437Q9I7</accession>
<dbReference type="FunFam" id="3.40.50.300:FF:000287">
    <property type="entry name" value="Multidrug ABC transporter ATP-binding protein"/>
    <property type="match status" value="1"/>
</dbReference>
<dbReference type="Proteomes" id="UP000283077">
    <property type="component" value="Unassembled WGS sequence"/>
</dbReference>
<feature type="domain" description="ABC transporter" evidence="9">
    <location>
        <begin position="360"/>
        <end position="594"/>
    </location>
</feature>